<feature type="transmembrane region" description="Helical" evidence="1">
    <location>
        <begin position="246"/>
        <end position="266"/>
    </location>
</feature>
<feature type="transmembrane region" description="Helical" evidence="1">
    <location>
        <begin position="81"/>
        <end position="101"/>
    </location>
</feature>
<dbReference type="Pfam" id="PF09925">
    <property type="entry name" value="DUF2157"/>
    <property type="match status" value="1"/>
</dbReference>
<evidence type="ECO:0000256" key="1">
    <source>
        <dbReference type="SAM" id="Phobius"/>
    </source>
</evidence>
<dbReference type="HOGENOM" id="CLU_026976_0_0_3"/>
<organism evidence="3 4">
    <name type="scientific">Gloeothece verrucosa (strain PCC 7822)</name>
    <name type="common">Cyanothece sp. (strain PCC 7822)</name>
    <dbReference type="NCBI Taxonomy" id="497965"/>
    <lineage>
        <taxon>Bacteria</taxon>
        <taxon>Bacillati</taxon>
        <taxon>Cyanobacteriota</taxon>
        <taxon>Cyanophyceae</taxon>
        <taxon>Oscillatoriophycideae</taxon>
        <taxon>Chroococcales</taxon>
        <taxon>Aphanothecaceae</taxon>
        <taxon>Gloeothece</taxon>
        <taxon>Gloeothece verrucosa</taxon>
    </lineage>
</organism>
<evidence type="ECO:0000313" key="4">
    <source>
        <dbReference type="Proteomes" id="UP000008206"/>
    </source>
</evidence>
<sequence length="480" mass="53990">MVSEKFRHQLQKEAKEWFIEGLIDEEAYTRIAARYRFSELETSARNRFIMILIGLGSILLGLAVITFVAANWQVWSREIKVVLLVSLLIAVEVSGFYLWRISSERWQSRLGKGFLLLGGLIFGANLGLMSQMFHQSGSTYQLFLVWGLGVLVMAYSLRLSQMGILAIILVGLGYLSGLFRSSIWEGSSILELAITQMPLLTSLLFIPLAYWCRSRFLFGLAVILIVVSFSWNLGSLLWEFFTFNRLLGGVLTAVASCLPPALLWGYRDSLWGFSAANALFNPIGRFFGLLFLAILFYWFSFNIWYDKPFNYLSETGLNWQQWLYLLDVIGLGGLTIWAWWQLAYSGEGNEGSQWTLESNSLAVAAIIVLTGLMIFCQITIQPLGAIGTIIFNILLFLLAAGLIREALRTGQRKGFWGGVILFALQLLSRMIEYNTGLLLKAIVLFFCGLAVIAAGLWFERYLRSLNSISEGIGEGEMTND</sequence>
<dbReference type="STRING" id="497965.Cyan7822_2194"/>
<feature type="transmembrane region" description="Helical" evidence="1">
    <location>
        <begin position="139"/>
        <end position="157"/>
    </location>
</feature>
<dbReference type="OrthoDB" id="416867at2"/>
<keyword evidence="4" id="KW-1185">Reference proteome</keyword>
<feature type="transmembrane region" description="Helical" evidence="1">
    <location>
        <begin position="386"/>
        <end position="403"/>
    </location>
</feature>
<feature type="transmembrane region" description="Helical" evidence="1">
    <location>
        <begin position="437"/>
        <end position="458"/>
    </location>
</feature>
<dbReference type="AlphaFoldDB" id="E0UE48"/>
<feature type="domain" description="DUF2157" evidence="2">
    <location>
        <begin position="16"/>
        <end position="160"/>
    </location>
</feature>
<feature type="transmembrane region" description="Helical" evidence="1">
    <location>
        <begin position="113"/>
        <end position="133"/>
    </location>
</feature>
<feature type="transmembrane region" description="Helical" evidence="1">
    <location>
        <begin position="189"/>
        <end position="209"/>
    </location>
</feature>
<evidence type="ECO:0000259" key="2">
    <source>
        <dbReference type="Pfam" id="PF09925"/>
    </source>
</evidence>
<keyword evidence="1" id="KW-1133">Transmembrane helix</keyword>
<evidence type="ECO:0000313" key="3">
    <source>
        <dbReference type="EMBL" id="ADN14173.1"/>
    </source>
</evidence>
<feature type="transmembrane region" description="Helical" evidence="1">
    <location>
        <begin position="319"/>
        <end position="340"/>
    </location>
</feature>
<feature type="transmembrane region" description="Helical" evidence="1">
    <location>
        <begin position="164"/>
        <end position="183"/>
    </location>
</feature>
<dbReference type="eggNOG" id="COG4872">
    <property type="taxonomic scope" value="Bacteria"/>
</dbReference>
<feature type="transmembrane region" description="Helical" evidence="1">
    <location>
        <begin position="415"/>
        <end position="431"/>
    </location>
</feature>
<reference evidence="4" key="1">
    <citation type="journal article" date="2011" name="MBio">
        <title>Novel metabolic attributes of the genus Cyanothece, comprising a group of unicellular nitrogen-fixing Cyanobacteria.</title>
        <authorList>
            <person name="Bandyopadhyay A."/>
            <person name="Elvitigala T."/>
            <person name="Welsh E."/>
            <person name="Stockel J."/>
            <person name="Liberton M."/>
            <person name="Min H."/>
            <person name="Sherman L.A."/>
            <person name="Pakrasi H.B."/>
        </authorList>
    </citation>
    <scope>NUCLEOTIDE SEQUENCE [LARGE SCALE GENOMIC DNA]</scope>
    <source>
        <strain evidence="4">PCC 7822</strain>
    </source>
</reference>
<feature type="transmembrane region" description="Helical" evidence="1">
    <location>
        <begin position="48"/>
        <end position="69"/>
    </location>
</feature>
<feature type="transmembrane region" description="Helical" evidence="1">
    <location>
        <begin position="361"/>
        <end position="380"/>
    </location>
</feature>
<dbReference type="RefSeq" id="WP_013322278.1">
    <property type="nucleotide sequence ID" value="NC_014501.1"/>
</dbReference>
<dbReference type="EMBL" id="CP002198">
    <property type="protein sequence ID" value="ADN14173.1"/>
    <property type="molecule type" value="Genomic_DNA"/>
</dbReference>
<dbReference type="KEGG" id="cyj:Cyan7822_2194"/>
<feature type="transmembrane region" description="Helical" evidence="1">
    <location>
        <begin position="278"/>
        <end position="299"/>
    </location>
</feature>
<gene>
    <name evidence="3" type="ordered locus">Cyan7822_2194</name>
</gene>
<keyword evidence="1" id="KW-0812">Transmembrane</keyword>
<proteinExistence type="predicted"/>
<protein>
    <recommendedName>
        <fullName evidence="2">DUF2157 domain-containing protein</fullName>
    </recommendedName>
</protein>
<feature type="transmembrane region" description="Helical" evidence="1">
    <location>
        <begin position="216"/>
        <end position="234"/>
    </location>
</feature>
<name>E0UE48_GLOV7</name>
<dbReference type="InterPro" id="IPR018677">
    <property type="entry name" value="DUF2157"/>
</dbReference>
<dbReference type="Proteomes" id="UP000008206">
    <property type="component" value="Chromosome"/>
</dbReference>
<keyword evidence="1" id="KW-0472">Membrane</keyword>
<accession>E0UE48</accession>